<dbReference type="Pfam" id="PF01582">
    <property type="entry name" value="TIR"/>
    <property type="match status" value="1"/>
</dbReference>
<evidence type="ECO:0000313" key="9">
    <source>
        <dbReference type="EMBL" id="ESR54988.1"/>
    </source>
</evidence>
<dbReference type="InterPro" id="IPR035897">
    <property type="entry name" value="Toll_tir_struct_dom_sf"/>
</dbReference>
<keyword evidence="10" id="KW-1185">Reference proteome</keyword>
<dbReference type="Pfam" id="PF23598">
    <property type="entry name" value="LRR_14"/>
    <property type="match status" value="1"/>
</dbReference>
<dbReference type="Pfam" id="PF23282">
    <property type="entry name" value="WHD_ROQ1"/>
    <property type="match status" value="1"/>
</dbReference>
<dbReference type="InterPro" id="IPR027417">
    <property type="entry name" value="P-loop_NTPase"/>
</dbReference>
<evidence type="ECO:0000256" key="1">
    <source>
        <dbReference type="ARBA" id="ARBA00011982"/>
    </source>
</evidence>
<dbReference type="Gene3D" id="3.80.10.10">
    <property type="entry name" value="Ribonuclease Inhibitor"/>
    <property type="match status" value="2"/>
</dbReference>
<comment type="catalytic activity">
    <reaction evidence="7">
        <text>NAD(+) + H2O = ADP-D-ribose + nicotinamide + H(+)</text>
        <dbReference type="Rhea" id="RHEA:16301"/>
        <dbReference type="ChEBI" id="CHEBI:15377"/>
        <dbReference type="ChEBI" id="CHEBI:15378"/>
        <dbReference type="ChEBI" id="CHEBI:17154"/>
        <dbReference type="ChEBI" id="CHEBI:57540"/>
        <dbReference type="ChEBI" id="CHEBI:57967"/>
        <dbReference type="EC" id="3.2.2.6"/>
    </reaction>
    <physiologicalReaction direction="left-to-right" evidence="7">
        <dbReference type="Rhea" id="RHEA:16302"/>
    </physiologicalReaction>
</comment>
<dbReference type="OMA" id="ICWNISE"/>
<name>V4T446_CITCL</name>
<evidence type="ECO:0000256" key="5">
    <source>
        <dbReference type="ARBA" id="ARBA00022821"/>
    </source>
</evidence>
<dbReference type="SUPFAM" id="SSF52540">
    <property type="entry name" value="P-loop containing nucleoside triphosphate hydrolases"/>
    <property type="match status" value="1"/>
</dbReference>
<evidence type="ECO:0000256" key="7">
    <source>
        <dbReference type="ARBA" id="ARBA00047304"/>
    </source>
</evidence>
<accession>V4T446</accession>
<dbReference type="InterPro" id="IPR058192">
    <property type="entry name" value="WHD_ROQ1-like"/>
</dbReference>
<dbReference type="Gene3D" id="3.40.50.300">
    <property type="entry name" value="P-loop containing nucleotide triphosphate hydrolases"/>
    <property type="match status" value="1"/>
</dbReference>
<dbReference type="Gramene" id="ESR54988">
    <property type="protein sequence ID" value="ESR54988"/>
    <property type="gene ID" value="CICLE_v10023641mg"/>
</dbReference>
<dbReference type="Gene3D" id="1.10.8.430">
    <property type="entry name" value="Helical domain of apoptotic protease-activating factors"/>
    <property type="match status" value="1"/>
</dbReference>
<dbReference type="FunCoup" id="V4T446">
    <property type="interactions" value="72"/>
</dbReference>
<feature type="domain" description="TIR" evidence="8">
    <location>
        <begin position="20"/>
        <end position="183"/>
    </location>
</feature>
<keyword evidence="2" id="KW-0433">Leucine-rich repeat</keyword>
<dbReference type="PANTHER" id="PTHR11017">
    <property type="entry name" value="LEUCINE-RICH REPEAT-CONTAINING PROTEIN"/>
    <property type="match status" value="1"/>
</dbReference>
<dbReference type="GO" id="GO:0007165">
    <property type="term" value="P:signal transduction"/>
    <property type="evidence" value="ECO:0007669"/>
    <property type="project" value="InterPro"/>
</dbReference>
<dbReference type="InterPro" id="IPR002182">
    <property type="entry name" value="NB-ARC"/>
</dbReference>
<protein>
    <recommendedName>
        <fullName evidence="1">ADP-ribosyl cyclase/cyclic ADP-ribose hydrolase</fullName>
        <ecNumber evidence="1">3.2.2.6</ecNumber>
    </recommendedName>
</protein>
<keyword evidence="4" id="KW-0378">Hydrolase</keyword>
<dbReference type="SUPFAM" id="SSF52058">
    <property type="entry name" value="L domain-like"/>
    <property type="match status" value="1"/>
</dbReference>
<gene>
    <name evidence="9" type="ORF">CICLE_v10023641mg</name>
</gene>
<keyword evidence="5" id="KW-0611">Plant defense</keyword>
<dbReference type="EC" id="3.2.2.6" evidence="1"/>
<proteinExistence type="predicted"/>
<dbReference type="FunFam" id="1.10.8.430:FF:000002">
    <property type="entry name" value="Disease resistance protein (TIR-NBS-LRR class)"/>
    <property type="match status" value="1"/>
</dbReference>
<evidence type="ECO:0000313" key="10">
    <source>
        <dbReference type="Proteomes" id="UP000030687"/>
    </source>
</evidence>
<dbReference type="AlphaFoldDB" id="V4T446"/>
<dbReference type="SMART" id="SM00255">
    <property type="entry name" value="TIR"/>
    <property type="match status" value="1"/>
</dbReference>
<dbReference type="Gene3D" id="3.40.50.10140">
    <property type="entry name" value="Toll/interleukin-1 receptor homology (TIR) domain"/>
    <property type="match status" value="1"/>
</dbReference>
<dbReference type="Pfam" id="PF00931">
    <property type="entry name" value="NB-ARC"/>
    <property type="match status" value="1"/>
</dbReference>
<dbReference type="PANTHER" id="PTHR11017:SF570">
    <property type="entry name" value="DISEASE RESISTANCE PROTEIN (TIR-NBS CLASS)-RELATED"/>
    <property type="match status" value="1"/>
</dbReference>
<dbReference type="InterPro" id="IPR042197">
    <property type="entry name" value="Apaf_helical"/>
</dbReference>
<dbReference type="PRINTS" id="PR00364">
    <property type="entry name" value="DISEASERSIST"/>
</dbReference>
<dbReference type="GO" id="GO:0043531">
    <property type="term" value="F:ADP binding"/>
    <property type="evidence" value="ECO:0007669"/>
    <property type="project" value="InterPro"/>
</dbReference>
<dbReference type="GO" id="GO:0006952">
    <property type="term" value="P:defense response"/>
    <property type="evidence" value="ECO:0007669"/>
    <property type="project" value="UniProtKB-KW"/>
</dbReference>
<dbReference type="PROSITE" id="PS50104">
    <property type="entry name" value="TIR"/>
    <property type="match status" value="1"/>
</dbReference>
<dbReference type="Proteomes" id="UP000030687">
    <property type="component" value="Unassembled WGS sequence"/>
</dbReference>
<dbReference type="InterPro" id="IPR032675">
    <property type="entry name" value="LRR_dom_sf"/>
</dbReference>
<evidence type="ECO:0000259" key="8">
    <source>
        <dbReference type="PROSITE" id="PS50104"/>
    </source>
</evidence>
<reference evidence="9 10" key="1">
    <citation type="submission" date="2013-10" db="EMBL/GenBank/DDBJ databases">
        <authorList>
            <consortium name="International Citrus Genome Consortium"/>
            <person name="Jenkins J."/>
            <person name="Schmutz J."/>
            <person name="Prochnik S."/>
            <person name="Rokhsar D."/>
            <person name="Gmitter F."/>
            <person name="Ollitrault P."/>
            <person name="Machado M."/>
            <person name="Talon M."/>
            <person name="Wincker P."/>
            <person name="Jaillon O."/>
            <person name="Morgante M."/>
        </authorList>
    </citation>
    <scope>NUCLEOTIDE SEQUENCE</scope>
    <source>
        <strain evidence="10">cv. Clemenules</strain>
    </source>
</reference>
<dbReference type="SUPFAM" id="SSF52200">
    <property type="entry name" value="Toll/Interleukin receptor TIR domain"/>
    <property type="match status" value="1"/>
</dbReference>
<dbReference type="InParanoid" id="V4T446"/>
<sequence>MALSSSSHPHSLSLMDPRKNKYDVFLSFSGEDTRGNFTSHLFSALSKKHIETFIDDQLIRGDEISQSLLDAIEASTISVIIFSEGYASSKWCLDELLKIIDCKNNSGQIVIPVFYRVDPSHVRKQIGSFGDSISNLEERFPEKMQRWRNALTEAANLSGFDSHVTRPESKLIEEIVGEVLKRLDDTFQSDNKDLVGVECRINEIELLLRTGSAGVCKLGIWGIGGIGKTTIAGAIFSKMSNHFEGSYFAHNVREAQETGGLAHLQQQLLSTLLDDRNVKHFPYIILNFQSKRFTRKKVLIVFDDVTHLKQIEFLIGRLDWFASGSRIIITTRDKQVLSNCRVDQIYEVKELVDVHALKLFSRCAFGGADPNASYTKLTHEAVKYAKGVPLALKVLGSFLSGRRKEEWESAMRKLEIVPHMEIQEVLKISYDALDDHEQDIFLDIACFLLGEDRDQVMMFLGSCGFFAEIGLSVLVDKSLITIDDNTIRMHDLLRDMGREVVRKESINHPGERSRLWHHKDIYEVLTRNTGTKAIKAISLDMSNVSKEIHINPYTFSMMPELRFLKFYGQNKCMITHFEGAPFTDVRYFEWHKSPLKSLNIHAENLVSLILPGSNVGRLWDDVQNLVNLKEIDLSGSKQLTKLPDLSLALNLESLDLWGCSSLMETHSSIQYLNNLAFLYLVSCESLRSLPHTIRSESLFELRLSGCSSLKRFPKISSCFLKNLDLESCGIEELPSSIECLSNLRSLDLLNCTRLEHITSTIFKLESFPSSLCMFKSLTSLKINDCPRLERLPDELGNLKALEELAVEATAIREVPESLGRLSSLNILVLNNNNFQRIPESIKHLSKLEYLNLSYCERLQTLPELPCNLYDLDAHHCASLEALSGFSSISSSSFVDLRNCFKLDPNELSEIGKDSLQSDHARWMKNMLEISSLNMKTLYLDGTAIEELPTCMSVFLDLLHCLMICSRLDRLPRSIFKLKYLKDLDL</sequence>
<dbReference type="KEGG" id="cic:CICLE_v10023641mg"/>
<dbReference type="GO" id="GO:0051707">
    <property type="term" value="P:response to other organism"/>
    <property type="evidence" value="ECO:0007669"/>
    <property type="project" value="UniProtKB-ARBA"/>
</dbReference>
<dbReference type="InterPro" id="IPR055414">
    <property type="entry name" value="LRR_R13L4/SHOC2-like"/>
</dbReference>
<evidence type="ECO:0000256" key="6">
    <source>
        <dbReference type="ARBA" id="ARBA00023027"/>
    </source>
</evidence>
<dbReference type="InterPro" id="IPR044974">
    <property type="entry name" value="Disease_R_plants"/>
</dbReference>
<dbReference type="InterPro" id="IPR000157">
    <property type="entry name" value="TIR_dom"/>
</dbReference>
<dbReference type="eggNOG" id="ENOG502SI7S">
    <property type="taxonomic scope" value="Eukaryota"/>
</dbReference>
<evidence type="ECO:0000256" key="4">
    <source>
        <dbReference type="ARBA" id="ARBA00022801"/>
    </source>
</evidence>
<organism evidence="9 10">
    <name type="scientific">Citrus clementina</name>
    <name type="common">Clementine</name>
    <name type="synonym">Citrus deliciosa x Citrus sinensis</name>
    <dbReference type="NCBI Taxonomy" id="85681"/>
    <lineage>
        <taxon>Eukaryota</taxon>
        <taxon>Viridiplantae</taxon>
        <taxon>Streptophyta</taxon>
        <taxon>Embryophyta</taxon>
        <taxon>Tracheophyta</taxon>
        <taxon>Spermatophyta</taxon>
        <taxon>Magnoliopsida</taxon>
        <taxon>eudicotyledons</taxon>
        <taxon>Gunneridae</taxon>
        <taxon>Pentapetalae</taxon>
        <taxon>rosids</taxon>
        <taxon>malvids</taxon>
        <taxon>Sapindales</taxon>
        <taxon>Rutaceae</taxon>
        <taxon>Aurantioideae</taxon>
        <taxon>Citrus</taxon>
    </lineage>
</organism>
<dbReference type="FunFam" id="3.40.50.10140:FF:000007">
    <property type="entry name" value="Disease resistance protein (TIR-NBS-LRR class)"/>
    <property type="match status" value="1"/>
</dbReference>
<keyword evidence="6" id="KW-0520">NAD</keyword>
<evidence type="ECO:0000256" key="3">
    <source>
        <dbReference type="ARBA" id="ARBA00022737"/>
    </source>
</evidence>
<evidence type="ECO:0000256" key="2">
    <source>
        <dbReference type="ARBA" id="ARBA00022614"/>
    </source>
</evidence>
<dbReference type="GO" id="GO:0061809">
    <property type="term" value="F:NAD+ nucleosidase activity, cyclic ADP-ribose generating"/>
    <property type="evidence" value="ECO:0007669"/>
    <property type="project" value="UniProtKB-EC"/>
</dbReference>
<dbReference type="EMBL" id="KI536661">
    <property type="protein sequence ID" value="ESR54988.1"/>
    <property type="molecule type" value="Genomic_DNA"/>
</dbReference>
<keyword evidence="3" id="KW-0677">Repeat</keyword>